<comment type="caution">
    <text evidence="1">The sequence shown here is derived from an EMBL/GenBank/DDBJ whole genome shotgun (WGS) entry which is preliminary data.</text>
</comment>
<sequence length="103" mass="11057">IKKLLAQRGGPGSETDLNEMASVVVQYIPSVWHGRHPPSTMGVRSVSEMRMATKDGHWHVAQHLEVSGDPAASLAQARELRDAMGAFTSDAKLAAHLSSIGKK</sequence>
<accession>A0ABN9QHM7</accession>
<name>A0ABN9QHM7_9DINO</name>
<gene>
    <name evidence="1" type="ORF">PCOR1329_LOCUS11373</name>
</gene>
<dbReference type="Proteomes" id="UP001189429">
    <property type="component" value="Unassembled WGS sequence"/>
</dbReference>
<evidence type="ECO:0000313" key="1">
    <source>
        <dbReference type="EMBL" id="CAK0804639.1"/>
    </source>
</evidence>
<evidence type="ECO:0000313" key="2">
    <source>
        <dbReference type="Proteomes" id="UP001189429"/>
    </source>
</evidence>
<keyword evidence="2" id="KW-1185">Reference proteome</keyword>
<organism evidence="1 2">
    <name type="scientific">Prorocentrum cordatum</name>
    <dbReference type="NCBI Taxonomy" id="2364126"/>
    <lineage>
        <taxon>Eukaryota</taxon>
        <taxon>Sar</taxon>
        <taxon>Alveolata</taxon>
        <taxon>Dinophyceae</taxon>
        <taxon>Prorocentrales</taxon>
        <taxon>Prorocentraceae</taxon>
        <taxon>Prorocentrum</taxon>
    </lineage>
</organism>
<feature type="non-terminal residue" evidence="1">
    <location>
        <position position="1"/>
    </location>
</feature>
<protein>
    <submittedName>
        <fullName evidence="1">Uncharacterized protein</fullName>
    </submittedName>
</protein>
<feature type="non-terminal residue" evidence="1">
    <location>
        <position position="103"/>
    </location>
</feature>
<proteinExistence type="predicted"/>
<dbReference type="EMBL" id="CAUYUJ010003284">
    <property type="protein sequence ID" value="CAK0804639.1"/>
    <property type="molecule type" value="Genomic_DNA"/>
</dbReference>
<reference evidence="1" key="1">
    <citation type="submission" date="2023-10" db="EMBL/GenBank/DDBJ databases">
        <authorList>
            <person name="Chen Y."/>
            <person name="Shah S."/>
            <person name="Dougan E. K."/>
            <person name="Thang M."/>
            <person name="Chan C."/>
        </authorList>
    </citation>
    <scope>NUCLEOTIDE SEQUENCE [LARGE SCALE GENOMIC DNA]</scope>
</reference>